<dbReference type="InterPro" id="IPR030970">
    <property type="entry name" value="ABC_MlaD"/>
</dbReference>
<gene>
    <name evidence="3" type="ORF">MNBD_GAMMA24-2466</name>
</gene>
<evidence type="ECO:0000256" key="1">
    <source>
        <dbReference type="SAM" id="Phobius"/>
    </source>
</evidence>
<dbReference type="GO" id="GO:0005548">
    <property type="term" value="F:phospholipid transporter activity"/>
    <property type="evidence" value="ECO:0007669"/>
    <property type="project" value="TreeGrafter"/>
</dbReference>
<dbReference type="PANTHER" id="PTHR33371">
    <property type="entry name" value="INTERMEMBRANE PHOSPHOLIPID TRANSPORT SYSTEM BINDING PROTEIN MLAD-RELATED"/>
    <property type="match status" value="1"/>
</dbReference>
<keyword evidence="1" id="KW-1133">Transmembrane helix</keyword>
<keyword evidence="1" id="KW-0812">Transmembrane</keyword>
<proteinExistence type="predicted"/>
<dbReference type="GO" id="GO:0005543">
    <property type="term" value="F:phospholipid binding"/>
    <property type="evidence" value="ECO:0007669"/>
    <property type="project" value="TreeGrafter"/>
</dbReference>
<name>A0A3B1BC79_9ZZZZ</name>
<dbReference type="PANTHER" id="PTHR33371:SF4">
    <property type="entry name" value="INTERMEMBRANE PHOSPHOLIPID TRANSPORT SYSTEM BINDING PROTEIN MLAD"/>
    <property type="match status" value="1"/>
</dbReference>
<accession>A0A3B1BC79</accession>
<sequence>MTSRMTEIWVGIFVAAGMAALFMLAMQVSNLNTYSNADGFDVIARFEDASGLKVRSPVTMAGVRIGRVKDIRFDDKTFEAIVTLRLGKSHTGLPEDTSASIYTAGLLGEKYVGLEAGSGSNHCEDLELQAELDGSKFDPADCKNNGASKVLHNGSVITLTQSSMVLEKLIGQFVSRFLSESDVEKKK</sequence>
<feature type="domain" description="Mce/MlaD" evidence="2">
    <location>
        <begin position="41"/>
        <end position="117"/>
    </location>
</feature>
<evidence type="ECO:0000259" key="2">
    <source>
        <dbReference type="Pfam" id="PF02470"/>
    </source>
</evidence>
<dbReference type="NCBIfam" id="TIGR04430">
    <property type="entry name" value="OM_asym_MlaD"/>
    <property type="match status" value="1"/>
</dbReference>
<dbReference type="EMBL" id="UOFZ01000006">
    <property type="protein sequence ID" value="VAX11941.1"/>
    <property type="molecule type" value="Genomic_DNA"/>
</dbReference>
<protein>
    <submittedName>
        <fullName evidence="3">Phospholipid ABC transporter substrate-binding protein MlaD</fullName>
    </submittedName>
</protein>
<dbReference type="Pfam" id="PF02470">
    <property type="entry name" value="MlaD"/>
    <property type="match status" value="1"/>
</dbReference>
<dbReference type="InterPro" id="IPR052336">
    <property type="entry name" value="MlaD_Phospholipid_Transporter"/>
</dbReference>
<feature type="transmembrane region" description="Helical" evidence="1">
    <location>
        <begin position="7"/>
        <end position="26"/>
    </location>
</feature>
<keyword evidence="1" id="KW-0472">Membrane</keyword>
<reference evidence="3" key="1">
    <citation type="submission" date="2018-06" db="EMBL/GenBank/DDBJ databases">
        <authorList>
            <person name="Zhirakovskaya E."/>
        </authorList>
    </citation>
    <scope>NUCLEOTIDE SEQUENCE</scope>
</reference>
<organism evidence="3">
    <name type="scientific">hydrothermal vent metagenome</name>
    <dbReference type="NCBI Taxonomy" id="652676"/>
    <lineage>
        <taxon>unclassified sequences</taxon>
        <taxon>metagenomes</taxon>
        <taxon>ecological metagenomes</taxon>
    </lineage>
</organism>
<dbReference type="AlphaFoldDB" id="A0A3B1BC79"/>
<dbReference type="InterPro" id="IPR003399">
    <property type="entry name" value="Mce/MlaD"/>
</dbReference>
<evidence type="ECO:0000313" key="3">
    <source>
        <dbReference type="EMBL" id="VAX11941.1"/>
    </source>
</evidence>